<keyword evidence="2" id="KW-0540">Nuclease</keyword>
<sequence length="209" mass="23401">MAKRKSNMEHIYAAVPSLLYYDPSSPTALRWISGNGKRVRKDEIAGTRSGPYYRVRVMGEQIYAHRIVMLLTAGMSLESSFDVDHIDRNRINNNKENLRAVSHHHNGFNLAQVKKTDSGVSGVNRKDGRGNWEARIKVGGNTIYLGTYSELWDAICARCSARHRYHTIVPLMAEAQEPETATCPGCGKRGESNQKDGGFYCYGSDRCCP</sequence>
<dbReference type="EMBL" id="JADUMB010000001">
    <property type="protein sequence ID" value="MBH1918878.1"/>
    <property type="molecule type" value="Genomic_DNA"/>
</dbReference>
<dbReference type="Pfam" id="PF13392">
    <property type="entry name" value="HNH_3"/>
    <property type="match status" value="1"/>
</dbReference>
<dbReference type="InterPro" id="IPR016177">
    <property type="entry name" value="DNA-bd_dom_sf"/>
</dbReference>
<dbReference type="InterPro" id="IPR003615">
    <property type="entry name" value="HNH_nuc"/>
</dbReference>
<dbReference type="SUPFAM" id="SSF54171">
    <property type="entry name" value="DNA-binding domain"/>
    <property type="match status" value="1"/>
</dbReference>
<dbReference type="Gene3D" id="3.90.75.20">
    <property type="match status" value="1"/>
</dbReference>
<dbReference type="Proteomes" id="UP000635335">
    <property type="component" value="Unassembled WGS sequence"/>
</dbReference>
<dbReference type="InterPro" id="IPR044925">
    <property type="entry name" value="His-Me_finger_sf"/>
</dbReference>
<name>A0ABS0LUI9_9GAMM</name>
<protein>
    <submittedName>
        <fullName evidence="2">HNH endonuclease</fullName>
    </submittedName>
</protein>
<feature type="domain" description="HNH nuclease" evidence="1">
    <location>
        <begin position="63"/>
        <end position="107"/>
    </location>
</feature>
<comment type="caution">
    <text evidence="2">The sequence shown here is derived from an EMBL/GenBank/DDBJ whole genome shotgun (WGS) entry which is preliminary data.</text>
</comment>
<dbReference type="GO" id="GO:0004519">
    <property type="term" value="F:endonuclease activity"/>
    <property type="evidence" value="ECO:0007669"/>
    <property type="project" value="UniProtKB-KW"/>
</dbReference>
<reference evidence="2 3" key="1">
    <citation type="submission" date="2020-11" db="EMBL/GenBank/DDBJ databases">
        <title>Enhanced detection system for hospital associated transmission using whole genome sequencing surveillance.</title>
        <authorList>
            <person name="Harrison L.H."/>
            <person name="Van Tyne D."/>
            <person name="Marsh J.W."/>
            <person name="Griffith M.P."/>
            <person name="Snyder D.J."/>
            <person name="Cooper V.S."/>
            <person name="Mustapha M."/>
        </authorList>
    </citation>
    <scope>NUCLEOTIDE SEQUENCE [LARGE SCALE GENOMIC DNA]</scope>
    <source>
        <strain evidence="2 3">SER00227</strain>
    </source>
</reference>
<gene>
    <name evidence="2" type="ORF">I5U16_01730</name>
</gene>
<evidence type="ECO:0000313" key="3">
    <source>
        <dbReference type="Proteomes" id="UP000635335"/>
    </source>
</evidence>
<evidence type="ECO:0000259" key="1">
    <source>
        <dbReference type="Pfam" id="PF13392"/>
    </source>
</evidence>
<organism evidence="2 3">
    <name type="scientific">Serratia surfactantfaciens</name>
    <dbReference type="NCBI Taxonomy" id="2741499"/>
    <lineage>
        <taxon>Bacteria</taxon>
        <taxon>Pseudomonadati</taxon>
        <taxon>Pseudomonadota</taxon>
        <taxon>Gammaproteobacteria</taxon>
        <taxon>Enterobacterales</taxon>
        <taxon>Yersiniaceae</taxon>
        <taxon>Serratia</taxon>
    </lineage>
</organism>
<proteinExistence type="predicted"/>
<keyword evidence="2" id="KW-0378">Hydrolase</keyword>
<keyword evidence="3" id="KW-1185">Reference proteome</keyword>
<dbReference type="SUPFAM" id="SSF54060">
    <property type="entry name" value="His-Me finger endonucleases"/>
    <property type="match status" value="1"/>
</dbReference>
<dbReference type="RefSeq" id="WP_197667208.1">
    <property type="nucleotide sequence ID" value="NZ_JADUMB010000001.1"/>
</dbReference>
<accession>A0ABS0LUI9</accession>
<evidence type="ECO:0000313" key="2">
    <source>
        <dbReference type="EMBL" id="MBH1918878.1"/>
    </source>
</evidence>
<keyword evidence="2" id="KW-0255">Endonuclease</keyword>